<evidence type="ECO:0000313" key="2">
    <source>
        <dbReference type="Proteomes" id="UP000275401"/>
    </source>
</evidence>
<comment type="caution">
    <text evidence="1">The sequence shown here is derived from an EMBL/GenBank/DDBJ whole genome shotgun (WGS) entry which is preliminary data.</text>
</comment>
<name>A0A3M8VGA3_9ACTN</name>
<sequence>MTEQSSAHDGPLIPMPVLTPSALRAAVAQIAPGELPAFVEHLDRAVEQAARNGTIAPLRTFLQWWGEFVAIQRYPARAARLRELEVVAEEATDREALGSALAEMRQIMDAAHRETPAVGR</sequence>
<dbReference type="Proteomes" id="UP000275401">
    <property type="component" value="Unassembled WGS sequence"/>
</dbReference>
<dbReference type="RefSeq" id="WP_123105152.1">
    <property type="nucleotide sequence ID" value="NZ_RIBZ01000333.1"/>
</dbReference>
<keyword evidence="2" id="KW-1185">Reference proteome</keyword>
<protein>
    <submittedName>
        <fullName evidence="1">Uncharacterized protein</fullName>
    </submittedName>
</protein>
<dbReference type="Pfam" id="PF19760">
    <property type="entry name" value="DUF6247"/>
    <property type="match status" value="1"/>
</dbReference>
<dbReference type="InterPro" id="IPR046214">
    <property type="entry name" value="DUF6247"/>
</dbReference>
<reference evidence="1 2" key="1">
    <citation type="submission" date="2018-11" db="EMBL/GenBank/DDBJ databases">
        <title>The Potential of Streptomyces as Biocontrol Agents against the Tomato grey mould, Botrytis cinerea (Gray mold) Frontiers in Microbiology.</title>
        <authorList>
            <person name="Li D."/>
        </authorList>
    </citation>
    <scope>NUCLEOTIDE SEQUENCE [LARGE SCALE GENOMIC DNA]</scope>
    <source>
        <strain evidence="1 2">NEAU-LD23</strain>
    </source>
</reference>
<evidence type="ECO:0000313" key="1">
    <source>
        <dbReference type="EMBL" id="RNG16660.1"/>
    </source>
</evidence>
<accession>A0A3M8VGA3</accession>
<gene>
    <name evidence="1" type="ORF">EEJ42_30815</name>
</gene>
<proteinExistence type="predicted"/>
<dbReference type="AlphaFoldDB" id="A0A3M8VGA3"/>
<organism evidence="1 2">
    <name type="scientific">Streptomyces botrytidirepellens</name>
    <dbReference type="NCBI Taxonomy" id="2486417"/>
    <lineage>
        <taxon>Bacteria</taxon>
        <taxon>Bacillati</taxon>
        <taxon>Actinomycetota</taxon>
        <taxon>Actinomycetes</taxon>
        <taxon>Kitasatosporales</taxon>
        <taxon>Streptomycetaceae</taxon>
        <taxon>Streptomyces</taxon>
    </lineage>
</organism>
<dbReference type="EMBL" id="RIBZ01000333">
    <property type="protein sequence ID" value="RNG16660.1"/>
    <property type="molecule type" value="Genomic_DNA"/>
</dbReference>